<proteinExistence type="predicted"/>
<keyword evidence="2" id="KW-1185">Reference proteome</keyword>
<dbReference type="EMBL" id="JABBNI010000036">
    <property type="protein sequence ID" value="NMM64366.1"/>
    <property type="molecule type" value="Genomic_DNA"/>
</dbReference>
<sequence>MIGNLAKRKCKIFDATQTVEINKYQIRLIYELIRIHGMSCGADLASEYIYDKDIDIEEITNELREYLNKGFKEDIKKIVKEMQKVLGISNKFFVCDINKSIINIFDLTYDEFLNKQGFITEDFAKVILTI</sequence>
<evidence type="ECO:0000313" key="2">
    <source>
        <dbReference type="Proteomes" id="UP000537131"/>
    </source>
</evidence>
<dbReference type="Proteomes" id="UP000537131">
    <property type="component" value="Unassembled WGS sequence"/>
</dbReference>
<accession>A0A7Y0HQP2</accession>
<protein>
    <submittedName>
        <fullName evidence="1">Uncharacterized protein</fullName>
    </submittedName>
</protein>
<dbReference type="RefSeq" id="WP_169298949.1">
    <property type="nucleotide sequence ID" value="NZ_JABBNI010000036.1"/>
</dbReference>
<organism evidence="1 2">
    <name type="scientific">Clostridium muellerianum</name>
    <dbReference type="NCBI Taxonomy" id="2716538"/>
    <lineage>
        <taxon>Bacteria</taxon>
        <taxon>Bacillati</taxon>
        <taxon>Bacillota</taxon>
        <taxon>Clostridia</taxon>
        <taxon>Eubacteriales</taxon>
        <taxon>Clostridiaceae</taxon>
        <taxon>Clostridium</taxon>
    </lineage>
</organism>
<evidence type="ECO:0000313" key="1">
    <source>
        <dbReference type="EMBL" id="NMM64366.1"/>
    </source>
</evidence>
<name>A0A7Y0HQP2_9CLOT</name>
<comment type="caution">
    <text evidence="1">The sequence shown here is derived from an EMBL/GenBank/DDBJ whole genome shotgun (WGS) entry which is preliminary data.</text>
</comment>
<gene>
    <name evidence="1" type="ORF">HBE96_17235</name>
</gene>
<dbReference type="AlphaFoldDB" id="A0A7Y0HQP2"/>
<reference evidence="1 2" key="1">
    <citation type="submission" date="2020-06" db="EMBL/GenBank/DDBJ databases">
        <title>Complete Genome Sequence of Clostridium muelleri sp. nov. P21T, an Acid-Alcohol Producing Acetogen Isolated from Old Hay.</title>
        <authorList>
            <person name="Duncan K.E."/>
            <person name="Tanner R.S."/>
        </authorList>
    </citation>
    <scope>NUCLEOTIDE SEQUENCE [LARGE SCALE GENOMIC DNA]</scope>
    <source>
        <strain evidence="1 2">P21</strain>
    </source>
</reference>